<dbReference type="Proteomes" id="UP000030693">
    <property type="component" value="Unassembled WGS sequence"/>
</dbReference>
<keyword evidence="2" id="KW-0472">Membrane</keyword>
<evidence type="ECO:0000313" key="3">
    <source>
        <dbReference type="EMBL" id="KCV70936.1"/>
    </source>
</evidence>
<evidence type="ECO:0000256" key="1">
    <source>
        <dbReference type="SAM" id="MobiDB-lite"/>
    </source>
</evidence>
<feature type="transmembrane region" description="Helical" evidence="2">
    <location>
        <begin position="284"/>
        <end position="306"/>
    </location>
</feature>
<sequence length="474" mass="49788">MGVFSLVSKPVPWTAGRMTKWLLSIALSGMAITASLVLYRGLAIHANALVTAPAPLNLFPARIRTAASDAGGHPPGPSADACLWRGRSDSAFLCGAPPESALGIASAKVTREIDDMTLRVPASPPPRRTFGAGASTASAPSASAPSASASASSAESAPSHGPAPGASSADSGPTPAPSPTPHAPQPQEGDQEVRDPNGWAPAPAPHGLDWHYLEGRLAFFLAQELPQATTCHFDLGPPGRIMATRPLRGLDTLMIMWLSIAGAVVAIAGVGLRGVWLRDARFSAALWLILQSAMAAQPLALMLAVAPATTGTLACWQCAYNRLPGTRCTYDPWSTESTAGPGMIPSLAWVTLLAGLVAAFMILELVLRARRPLLRAEAQRRRERGRTLTARFFSLAWYLVTSTAAGVLLFSSIITFLADVAWVFDGFYGPAALILGAVSLMVVVGLSVVSAAWVVVCLWRAERVRTKKVFHPDA</sequence>
<name>A0A058ZA00_FONAL</name>
<organism evidence="3">
    <name type="scientific">Fonticula alba</name>
    <name type="common">Slime mold</name>
    <dbReference type="NCBI Taxonomy" id="691883"/>
    <lineage>
        <taxon>Eukaryota</taxon>
        <taxon>Rotosphaerida</taxon>
        <taxon>Fonticulaceae</taxon>
        <taxon>Fonticula</taxon>
    </lineage>
</organism>
<keyword evidence="2" id="KW-1133">Transmembrane helix</keyword>
<feature type="compositionally biased region" description="Pro residues" evidence="1">
    <location>
        <begin position="174"/>
        <end position="184"/>
    </location>
</feature>
<dbReference type="EMBL" id="KB932203">
    <property type="protein sequence ID" value="KCV70936.1"/>
    <property type="molecule type" value="Genomic_DNA"/>
</dbReference>
<dbReference type="RefSeq" id="XP_009494059.1">
    <property type="nucleotide sequence ID" value="XM_009495784.1"/>
</dbReference>
<accession>A0A058ZA00</accession>
<protein>
    <submittedName>
        <fullName evidence="3">Uncharacterized protein</fullName>
    </submittedName>
</protein>
<reference evidence="3" key="1">
    <citation type="submission" date="2013-04" db="EMBL/GenBank/DDBJ databases">
        <title>The Genome Sequence of Fonticula alba ATCC 38817.</title>
        <authorList>
            <consortium name="The Broad Institute Genomics Platform"/>
            <person name="Russ C."/>
            <person name="Cuomo C."/>
            <person name="Burger G."/>
            <person name="Gray M.W."/>
            <person name="Holland P.W.H."/>
            <person name="King N."/>
            <person name="Lang F.B.F."/>
            <person name="Roger A.J."/>
            <person name="Ruiz-Trillo I."/>
            <person name="Brown M."/>
            <person name="Walker B."/>
            <person name="Young S."/>
            <person name="Zeng Q."/>
            <person name="Gargeya S."/>
            <person name="Fitzgerald M."/>
            <person name="Haas B."/>
            <person name="Abouelleil A."/>
            <person name="Allen A.W."/>
            <person name="Alvarado L."/>
            <person name="Arachchi H.M."/>
            <person name="Berlin A.M."/>
            <person name="Chapman S.B."/>
            <person name="Gainer-Dewar J."/>
            <person name="Goldberg J."/>
            <person name="Griggs A."/>
            <person name="Gujja S."/>
            <person name="Hansen M."/>
            <person name="Howarth C."/>
            <person name="Imamovic A."/>
            <person name="Ireland A."/>
            <person name="Larimer J."/>
            <person name="McCowan C."/>
            <person name="Murphy C."/>
            <person name="Pearson M."/>
            <person name="Poon T.W."/>
            <person name="Priest M."/>
            <person name="Roberts A."/>
            <person name="Saif S."/>
            <person name="Shea T."/>
            <person name="Sisk P."/>
            <person name="Sykes S."/>
            <person name="Wortman J."/>
            <person name="Nusbaum C."/>
            <person name="Birren B."/>
        </authorList>
    </citation>
    <scope>NUCLEOTIDE SEQUENCE [LARGE SCALE GENOMIC DNA]</scope>
    <source>
        <strain evidence="3">ATCC 38817</strain>
    </source>
</reference>
<evidence type="ECO:0000313" key="4">
    <source>
        <dbReference type="Proteomes" id="UP000030693"/>
    </source>
</evidence>
<feature type="compositionally biased region" description="Low complexity" evidence="1">
    <location>
        <begin position="131"/>
        <end position="173"/>
    </location>
</feature>
<feature type="transmembrane region" description="Helical" evidence="2">
    <location>
        <begin position="430"/>
        <end position="459"/>
    </location>
</feature>
<feature type="transmembrane region" description="Helical" evidence="2">
    <location>
        <begin position="21"/>
        <end position="39"/>
    </location>
</feature>
<feature type="transmembrane region" description="Helical" evidence="2">
    <location>
        <begin position="254"/>
        <end position="272"/>
    </location>
</feature>
<gene>
    <name evidence="3" type="ORF">H696_01884</name>
</gene>
<feature type="transmembrane region" description="Helical" evidence="2">
    <location>
        <begin position="388"/>
        <end position="418"/>
    </location>
</feature>
<dbReference type="GeneID" id="20526609"/>
<evidence type="ECO:0000256" key="2">
    <source>
        <dbReference type="SAM" id="Phobius"/>
    </source>
</evidence>
<feature type="transmembrane region" description="Helical" evidence="2">
    <location>
        <begin position="347"/>
        <end position="367"/>
    </location>
</feature>
<dbReference type="AlphaFoldDB" id="A0A058ZA00"/>
<keyword evidence="4" id="KW-1185">Reference proteome</keyword>
<proteinExistence type="predicted"/>
<feature type="region of interest" description="Disordered" evidence="1">
    <location>
        <begin position="117"/>
        <end position="201"/>
    </location>
</feature>
<keyword evidence="2" id="KW-0812">Transmembrane</keyword>